<feature type="compositionally biased region" description="Basic residues" evidence="1">
    <location>
        <begin position="104"/>
        <end position="114"/>
    </location>
</feature>
<protein>
    <submittedName>
        <fullName evidence="2">Uncharacterized protein</fullName>
    </submittedName>
</protein>
<feature type="region of interest" description="Disordered" evidence="1">
    <location>
        <begin position="60"/>
        <end position="276"/>
    </location>
</feature>
<feature type="compositionally biased region" description="Polar residues" evidence="1">
    <location>
        <begin position="140"/>
        <end position="152"/>
    </location>
</feature>
<gene>
    <name evidence="2" type="ORF">V9T40_006202</name>
</gene>
<dbReference type="Proteomes" id="UP001367676">
    <property type="component" value="Unassembled WGS sequence"/>
</dbReference>
<comment type="caution">
    <text evidence="2">The sequence shown here is derived from an EMBL/GenBank/DDBJ whole genome shotgun (WGS) entry which is preliminary data.</text>
</comment>
<evidence type="ECO:0000313" key="2">
    <source>
        <dbReference type="EMBL" id="KAK7605016.1"/>
    </source>
</evidence>
<reference evidence="2 3" key="1">
    <citation type="submission" date="2024-03" db="EMBL/GenBank/DDBJ databases">
        <title>Adaptation during the transition from Ophiocordyceps entomopathogen to insect associate is accompanied by gene loss and intensified selection.</title>
        <authorList>
            <person name="Ward C.M."/>
            <person name="Onetto C.A."/>
            <person name="Borneman A.R."/>
        </authorList>
    </citation>
    <scope>NUCLEOTIDE SEQUENCE [LARGE SCALE GENOMIC DNA]</scope>
    <source>
        <strain evidence="2">AWRI1</strain>
        <tissue evidence="2">Single Adult Female</tissue>
    </source>
</reference>
<sequence>MTPPGLLINRVKPGFSSVNEPFLYTCKIDVKVKSNDKVRMQIEGKLGRFDEVKHLLDQDLYGIDGQPPPSPAPSGGSSSNNSTTNAHEFKKPNACSQIQPSRSSSHHHHHHHSGSQRSGNVKPADGKPAYGGRGFYPGQPVTTSSISSNAFRSSGMVPGKGPPSSSSAAVQSGNSSSNSNSSNNSNSNGSSINSGNNTSSNSNSSSGGSNSISSHHSNNSSSSSNSSSNSRSSTSHEFSSKLHASARNLPKLNCEPREPSLLSSTLSTSSSTGGSQANVENILDEMTSAVRTPLTAIAATPRPKESESKFTFNPVSGKFALRLNFPTSSLMNSA</sequence>
<feature type="compositionally biased region" description="Low complexity" evidence="1">
    <location>
        <begin position="73"/>
        <end position="86"/>
    </location>
</feature>
<proteinExistence type="predicted"/>
<evidence type="ECO:0000256" key="1">
    <source>
        <dbReference type="SAM" id="MobiDB-lite"/>
    </source>
</evidence>
<feature type="compositionally biased region" description="Low complexity" evidence="1">
    <location>
        <begin position="260"/>
        <end position="275"/>
    </location>
</feature>
<dbReference type="AlphaFoldDB" id="A0AAN9YA98"/>
<organism evidence="2 3">
    <name type="scientific">Parthenolecanium corni</name>
    <dbReference type="NCBI Taxonomy" id="536013"/>
    <lineage>
        <taxon>Eukaryota</taxon>
        <taxon>Metazoa</taxon>
        <taxon>Ecdysozoa</taxon>
        <taxon>Arthropoda</taxon>
        <taxon>Hexapoda</taxon>
        <taxon>Insecta</taxon>
        <taxon>Pterygota</taxon>
        <taxon>Neoptera</taxon>
        <taxon>Paraneoptera</taxon>
        <taxon>Hemiptera</taxon>
        <taxon>Sternorrhyncha</taxon>
        <taxon>Coccoidea</taxon>
        <taxon>Coccidae</taxon>
        <taxon>Parthenolecanium</taxon>
    </lineage>
</organism>
<feature type="compositionally biased region" description="Low complexity" evidence="1">
    <location>
        <begin position="153"/>
        <end position="235"/>
    </location>
</feature>
<evidence type="ECO:0000313" key="3">
    <source>
        <dbReference type="Proteomes" id="UP001367676"/>
    </source>
</evidence>
<accession>A0AAN9YA98</accession>
<keyword evidence="3" id="KW-1185">Reference proteome</keyword>
<dbReference type="EMBL" id="JBBCAQ010000003">
    <property type="protein sequence ID" value="KAK7605016.1"/>
    <property type="molecule type" value="Genomic_DNA"/>
</dbReference>
<name>A0AAN9YA98_9HEMI</name>